<dbReference type="EMBL" id="CM042049">
    <property type="protein sequence ID" value="KAI3746191.1"/>
    <property type="molecule type" value="Genomic_DNA"/>
</dbReference>
<organism evidence="1 2">
    <name type="scientific">Arctium lappa</name>
    <name type="common">Greater burdock</name>
    <name type="synonym">Lappa major</name>
    <dbReference type="NCBI Taxonomy" id="4217"/>
    <lineage>
        <taxon>Eukaryota</taxon>
        <taxon>Viridiplantae</taxon>
        <taxon>Streptophyta</taxon>
        <taxon>Embryophyta</taxon>
        <taxon>Tracheophyta</taxon>
        <taxon>Spermatophyta</taxon>
        <taxon>Magnoliopsida</taxon>
        <taxon>eudicotyledons</taxon>
        <taxon>Gunneridae</taxon>
        <taxon>Pentapetalae</taxon>
        <taxon>asterids</taxon>
        <taxon>campanulids</taxon>
        <taxon>Asterales</taxon>
        <taxon>Asteraceae</taxon>
        <taxon>Carduoideae</taxon>
        <taxon>Cardueae</taxon>
        <taxon>Arctiinae</taxon>
        <taxon>Arctium</taxon>
    </lineage>
</organism>
<accession>A0ACB9DI78</accession>
<evidence type="ECO:0000313" key="2">
    <source>
        <dbReference type="Proteomes" id="UP001055879"/>
    </source>
</evidence>
<keyword evidence="2" id="KW-1185">Reference proteome</keyword>
<gene>
    <name evidence="1" type="ORF">L6452_08615</name>
</gene>
<reference evidence="1 2" key="2">
    <citation type="journal article" date="2022" name="Mol. Ecol. Resour.">
        <title>The genomes of chicory, endive, great burdock and yacon provide insights into Asteraceae paleo-polyploidization history and plant inulin production.</title>
        <authorList>
            <person name="Fan W."/>
            <person name="Wang S."/>
            <person name="Wang H."/>
            <person name="Wang A."/>
            <person name="Jiang F."/>
            <person name="Liu H."/>
            <person name="Zhao H."/>
            <person name="Xu D."/>
            <person name="Zhang Y."/>
        </authorList>
    </citation>
    <scope>NUCLEOTIDE SEQUENCE [LARGE SCALE GENOMIC DNA]</scope>
    <source>
        <strain evidence="2">cv. Niubang</strain>
    </source>
</reference>
<dbReference type="Proteomes" id="UP001055879">
    <property type="component" value="Linkage Group LG03"/>
</dbReference>
<evidence type="ECO:0000313" key="1">
    <source>
        <dbReference type="EMBL" id="KAI3746191.1"/>
    </source>
</evidence>
<proteinExistence type="predicted"/>
<comment type="caution">
    <text evidence="1">The sequence shown here is derived from an EMBL/GenBank/DDBJ whole genome shotgun (WGS) entry which is preliminary data.</text>
</comment>
<protein>
    <submittedName>
        <fullName evidence="1">Uncharacterized protein</fullName>
    </submittedName>
</protein>
<sequence length="390" mass="45035">MMENLKKVAEEKNLFDMIVKVVVVEKTDPIVIQQSVADFLGIDLKESDKGARAIETIEDHEAQSIETIASFLKCYRNDKWVWENTLSSLKNKEVEEVVYKIFEISYNHLQNEEIRSTLLLCGVFPEDFDTPREDLVRKFKFPNLSLLKLMHGDESLKFPEDFYGEMEKLQVIAYDIMEYPLLSRWLCSTNLRTLCLHGCLLMSDCSHISDLLNLEELSFAHCRLRKFPSTVRNLKELKLLDLTGCVDLIIDDGVLKNLIKLEELYVKVVSASGGKNSIRFKDSICVELAELSKNLFALEIEFFDNNALQRNMSFNKLERFKISLGCYLDDDDDDGQNRHSYENTLMLVTDKCELLDSRMNELLEKTEVLHLQVNDVNNLGDGLVESLHHQ</sequence>
<name>A0ACB9DI78_ARCLA</name>
<reference evidence="2" key="1">
    <citation type="journal article" date="2022" name="Mol. Ecol. Resour.">
        <title>The genomes of chicory, endive, great burdock and yacon provide insights into Asteraceae palaeo-polyploidization history and plant inulin production.</title>
        <authorList>
            <person name="Fan W."/>
            <person name="Wang S."/>
            <person name="Wang H."/>
            <person name="Wang A."/>
            <person name="Jiang F."/>
            <person name="Liu H."/>
            <person name="Zhao H."/>
            <person name="Xu D."/>
            <person name="Zhang Y."/>
        </authorList>
    </citation>
    <scope>NUCLEOTIDE SEQUENCE [LARGE SCALE GENOMIC DNA]</scope>
    <source>
        <strain evidence="2">cv. Niubang</strain>
    </source>
</reference>